<dbReference type="GO" id="GO:0005506">
    <property type="term" value="F:iron ion binding"/>
    <property type="evidence" value="ECO:0007669"/>
    <property type="project" value="InterPro"/>
</dbReference>
<dbReference type="SUPFAM" id="SSF48264">
    <property type="entry name" value="Cytochrome P450"/>
    <property type="match status" value="1"/>
</dbReference>
<keyword evidence="3 5" id="KW-0479">Metal-binding</keyword>
<keyword evidence="5" id="KW-0560">Oxidoreductase</keyword>
<evidence type="ECO:0000313" key="7">
    <source>
        <dbReference type="Proteomes" id="UP001285441"/>
    </source>
</evidence>
<protein>
    <submittedName>
        <fullName evidence="6">Pisatin demethylase</fullName>
    </submittedName>
</protein>
<evidence type="ECO:0000313" key="6">
    <source>
        <dbReference type="EMBL" id="KAK3370630.1"/>
    </source>
</evidence>
<evidence type="ECO:0000256" key="2">
    <source>
        <dbReference type="ARBA" id="ARBA00022617"/>
    </source>
</evidence>
<keyword evidence="2 5" id="KW-0349">Heme</keyword>
<dbReference type="PROSITE" id="PS00086">
    <property type="entry name" value="CYTOCHROME_P450"/>
    <property type="match status" value="1"/>
</dbReference>
<dbReference type="InterPro" id="IPR036396">
    <property type="entry name" value="Cyt_P450_sf"/>
</dbReference>
<gene>
    <name evidence="6" type="ORF">B0H63DRAFT_441053</name>
</gene>
<sequence length="499" mass="56951">MRVVIGLFVALEVAFIISTYRQWLRLRHIRGPPFAGLSTWLWAVAHSLSGQMPTQLQQVNNKYGSIARIGPNMLVTSDWKLWKHITHISSRYNKSEWFAGLRLSPTRDNVVSMIDKEEHARLRDIMDRGYSKSMLNELESKIDDHINSLLNLIESSYQRPNLPFDFARTAMLFTLDAISDVTFSSPFGFLKSNSDCFRLMETIEEQVPKITVLTNFPRFYNILKRPLPSWLVPSPKDKAGMGAFMGVAEKVVAERYGPEQKDIRDILGSFITNGLTQEEAQSEILVQILASSDSTATAIRAIVLLVATNPPVLRHLLKEIDDAVNTLCGSFISYKDTQNLEYLCAVVREGLRLWPPSTGLVPREVPPEGDEWNGVRLPGGANIGWNIWGALRDRDLWGHDADEFRPGRWLEYNTEKLKEMQAMAELVFGNGNHVCLGRTLALMTIHKTIFELFDQFTFVVVNPDQPWESKGYGMFLQKNFWIRAYNRPPRPPRRQASEH</sequence>
<comment type="similarity">
    <text evidence="5">Belongs to the cytochrome P450 family.</text>
</comment>
<evidence type="ECO:0000256" key="5">
    <source>
        <dbReference type="RuleBase" id="RU000461"/>
    </source>
</evidence>
<evidence type="ECO:0000256" key="1">
    <source>
        <dbReference type="ARBA" id="ARBA00001971"/>
    </source>
</evidence>
<organism evidence="6 7">
    <name type="scientific">Podospora didyma</name>
    <dbReference type="NCBI Taxonomy" id="330526"/>
    <lineage>
        <taxon>Eukaryota</taxon>
        <taxon>Fungi</taxon>
        <taxon>Dikarya</taxon>
        <taxon>Ascomycota</taxon>
        <taxon>Pezizomycotina</taxon>
        <taxon>Sordariomycetes</taxon>
        <taxon>Sordariomycetidae</taxon>
        <taxon>Sordariales</taxon>
        <taxon>Podosporaceae</taxon>
        <taxon>Podospora</taxon>
    </lineage>
</organism>
<reference evidence="6" key="2">
    <citation type="submission" date="2023-06" db="EMBL/GenBank/DDBJ databases">
        <authorList>
            <consortium name="Lawrence Berkeley National Laboratory"/>
            <person name="Haridas S."/>
            <person name="Hensen N."/>
            <person name="Bonometti L."/>
            <person name="Westerberg I."/>
            <person name="Brannstrom I.O."/>
            <person name="Guillou S."/>
            <person name="Cros-Aarteil S."/>
            <person name="Calhoun S."/>
            <person name="Kuo A."/>
            <person name="Mondo S."/>
            <person name="Pangilinan J."/>
            <person name="Riley R."/>
            <person name="LaButti K."/>
            <person name="Andreopoulos B."/>
            <person name="Lipzen A."/>
            <person name="Chen C."/>
            <person name="Yanf M."/>
            <person name="Daum C."/>
            <person name="Ng V."/>
            <person name="Clum A."/>
            <person name="Steindorff A."/>
            <person name="Ohm R."/>
            <person name="Martin F."/>
            <person name="Silar P."/>
            <person name="Natvig D."/>
            <person name="Lalanne C."/>
            <person name="Gautier V."/>
            <person name="Ament-velasquez S.L."/>
            <person name="Kruys A."/>
            <person name="Hutchinson M.I."/>
            <person name="Powell A.J."/>
            <person name="Barry K."/>
            <person name="Miller A.N."/>
            <person name="Grigoriev I.V."/>
            <person name="Debuchy R."/>
            <person name="Gladieux P."/>
            <person name="Thoren M.H."/>
            <person name="Johannesson H."/>
        </authorList>
    </citation>
    <scope>NUCLEOTIDE SEQUENCE</scope>
    <source>
        <strain evidence="6">CBS 232.78</strain>
    </source>
</reference>
<comment type="cofactor">
    <cofactor evidence="1">
        <name>heme</name>
        <dbReference type="ChEBI" id="CHEBI:30413"/>
    </cofactor>
</comment>
<keyword evidence="7" id="KW-1185">Reference proteome</keyword>
<dbReference type="GO" id="GO:0004497">
    <property type="term" value="F:monooxygenase activity"/>
    <property type="evidence" value="ECO:0007669"/>
    <property type="project" value="UniProtKB-KW"/>
</dbReference>
<dbReference type="GO" id="GO:0020037">
    <property type="term" value="F:heme binding"/>
    <property type="evidence" value="ECO:0007669"/>
    <property type="project" value="InterPro"/>
</dbReference>
<reference evidence="6" key="1">
    <citation type="journal article" date="2023" name="Mol. Phylogenet. Evol.">
        <title>Genome-scale phylogeny and comparative genomics of the fungal order Sordariales.</title>
        <authorList>
            <person name="Hensen N."/>
            <person name="Bonometti L."/>
            <person name="Westerberg I."/>
            <person name="Brannstrom I.O."/>
            <person name="Guillou S."/>
            <person name="Cros-Aarteil S."/>
            <person name="Calhoun S."/>
            <person name="Haridas S."/>
            <person name="Kuo A."/>
            <person name="Mondo S."/>
            <person name="Pangilinan J."/>
            <person name="Riley R."/>
            <person name="LaButti K."/>
            <person name="Andreopoulos B."/>
            <person name="Lipzen A."/>
            <person name="Chen C."/>
            <person name="Yan M."/>
            <person name="Daum C."/>
            <person name="Ng V."/>
            <person name="Clum A."/>
            <person name="Steindorff A."/>
            <person name="Ohm R.A."/>
            <person name="Martin F."/>
            <person name="Silar P."/>
            <person name="Natvig D.O."/>
            <person name="Lalanne C."/>
            <person name="Gautier V."/>
            <person name="Ament-Velasquez S.L."/>
            <person name="Kruys A."/>
            <person name="Hutchinson M.I."/>
            <person name="Powell A.J."/>
            <person name="Barry K."/>
            <person name="Miller A.N."/>
            <person name="Grigoriev I.V."/>
            <person name="Debuchy R."/>
            <person name="Gladieux P."/>
            <person name="Hiltunen Thoren M."/>
            <person name="Johannesson H."/>
        </authorList>
    </citation>
    <scope>NUCLEOTIDE SEQUENCE</scope>
    <source>
        <strain evidence="6">CBS 232.78</strain>
    </source>
</reference>
<evidence type="ECO:0000256" key="3">
    <source>
        <dbReference type="ARBA" id="ARBA00022723"/>
    </source>
</evidence>
<dbReference type="CDD" id="cd11060">
    <property type="entry name" value="CYP57A1-like"/>
    <property type="match status" value="1"/>
</dbReference>
<dbReference type="Gene3D" id="1.10.630.10">
    <property type="entry name" value="Cytochrome P450"/>
    <property type="match status" value="1"/>
</dbReference>
<proteinExistence type="inferred from homology"/>
<name>A0AAE0K6M4_9PEZI</name>
<dbReference type="InterPro" id="IPR001128">
    <property type="entry name" value="Cyt_P450"/>
</dbReference>
<comment type="caution">
    <text evidence="6">The sequence shown here is derived from an EMBL/GenBank/DDBJ whole genome shotgun (WGS) entry which is preliminary data.</text>
</comment>
<dbReference type="GO" id="GO:0016705">
    <property type="term" value="F:oxidoreductase activity, acting on paired donors, with incorporation or reduction of molecular oxygen"/>
    <property type="evidence" value="ECO:0007669"/>
    <property type="project" value="InterPro"/>
</dbReference>
<evidence type="ECO:0000256" key="4">
    <source>
        <dbReference type="ARBA" id="ARBA00023004"/>
    </source>
</evidence>
<dbReference type="PANTHER" id="PTHR24305">
    <property type="entry name" value="CYTOCHROME P450"/>
    <property type="match status" value="1"/>
</dbReference>
<keyword evidence="4 5" id="KW-0408">Iron</keyword>
<dbReference type="Proteomes" id="UP001285441">
    <property type="component" value="Unassembled WGS sequence"/>
</dbReference>
<dbReference type="AlphaFoldDB" id="A0AAE0K6M4"/>
<dbReference type="Pfam" id="PF00067">
    <property type="entry name" value="p450"/>
    <property type="match status" value="1"/>
</dbReference>
<accession>A0AAE0K6M4</accession>
<dbReference type="PRINTS" id="PR00385">
    <property type="entry name" value="P450"/>
</dbReference>
<dbReference type="PANTHER" id="PTHR24305:SF168">
    <property type="entry name" value="P450, PUTATIVE (EUROFUNG)-RELATED"/>
    <property type="match status" value="1"/>
</dbReference>
<dbReference type="EMBL" id="JAULSW010000009">
    <property type="protein sequence ID" value="KAK3370630.1"/>
    <property type="molecule type" value="Genomic_DNA"/>
</dbReference>
<keyword evidence="5" id="KW-0503">Monooxygenase</keyword>
<dbReference type="InterPro" id="IPR050121">
    <property type="entry name" value="Cytochrome_P450_monoxygenase"/>
</dbReference>
<dbReference type="InterPro" id="IPR017972">
    <property type="entry name" value="Cyt_P450_CS"/>
</dbReference>